<keyword evidence="1" id="KW-0812">Transmembrane</keyword>
<name>A0A6H1ZGC4_9ZZZZ</name>
<dbReference type="EMBL" id="MT144862">
    <property type="protein sequence ID" value="QJI00591.1"/>
    <property type="molecule type" value="Genomic_DNA"/>
</dbReference>
<evidence type="ECO:0000256" key="1">
    <source>
        <dbReference type="SAM" id="Phobius"/>
    </source>
</evidence>
<evidence type="ECO:0000313" key="2">
    <source>
        <dbReference type="EMBL" id="QJA46963.1"/>
    </source>
</evidence>
<evidence type="ECO:0000313" key="3">
    <source>
        <dbReference type="EMBL" id="QJI00591.1"/>
    </source>
</evidence>
<keyword evidence="1" id="KW-0472">Membrane</keyword>
<proteinExistence type="predicted"/>
<dbReference type="EMBL" id="MT144027">
    <property type="protein sequence ID" value="QJA46963.1"/>
    <property type="molecule type" value="Genomic_DNA"/>
</dbReference>
<feature type="transmembrane region" description="Helical" evidence="1">
    <location>
        <begin position="29"/>
        <end position="48"/>
    </location>
</feature>
<sequence length="258" mass="27216">MIVPCPPAPSGAVDRAIIIKTFMNKKLKIYLIIGGAVILLIGLLIGLLSNKDTDQANAQMPSEEVSILNMIYDQGQKRGNEVITALQAIYDQLQSKNVIGNEVLGSGGAFEHTYYDAIGTSASPSTLTAAFNSNSSTVVLATGMANVAFAGNYTPKTTNASIYVKLERSIDGGLNFYPYSELQVTPTQILVHSDSFATSTSSAAPFLIPSDGTSTSGTGIGFSWDMTIVADYLRVSIAEQDGTSTAGTVNLQLLLNSN</sequence>
<dbReference type="AlphaFoldDB" id="A0A6H1ZGC4"/>
<organism evidence="2">
    <name type="scientific">viral metagenome</name>
    <dbReference type="NCBI Taxonomy" id="1070528"/>
    <lineage>
        <taxon>unclassified sequences</taxon>
        <taxon>metagenomes</taxon>
        <taxon>organismal metagenomes</taxon>
    </lineage>
</organism>
<accession>A0A6H1ZGC4</accession>
<protein>
    <submittedName>
        <fullName evidence="2">Uncharacterized protein</fullName>
    </submittedName>
</protein>
<keyword evidence="1" id="KW-1133">Transmembrane helix</keyword>
<gene>
    <name evidence="2" type="ORF">TM448A00583_0002</name>
    <name evidence="3" type="ORF">TM448B01995_0013</name>
</gene>
<reference evidence="2" key="1">
    <citation type="submission" date="2020-03" db="EMBL/GenBank/DDBJ databases">
        <title>The deep terrestrial virosphere.</title>
        <authorList>
            <person name="Holmfeldt K."/>
            <person name="Nilsson E."/>
            <person name="Simone D."/>
            <person name="Lopez-Fernandez M."/>
            <person name="Wu X."/>
            <person name="de Brujin I."/>
            <person name="Lundin D."/>
            <person name="Andersson A."/>
            <person name="Bertilsson S."/>
            <person name="Dopson M."/>
        </authorList>
    </citation>
    <scope>NUCLEOTIDE SEQUENCE</scope>
    <source>
        <strain evidence="2">TM448A00583</strain>
        <strain evidence="3">TM448B01995</strain>
    </source>
</reference>